<name>A0ABQ7I4B2_9HELO</name>
<evidence type="ECO:0000313" key="5">
    <source>
        <dbReference type="Proteomes" id="UP000783213"/>
    </source>
</evidence>
<comment type="caution">
    <text evidence="4">The sequence shown here is derived from an EMBL/GenBank/DDBJ whole genome shotgun (WGS) entry which is preliminary data.</text>
</comment>
<dbReference type="SUPFAM" id="SSF50129">
    <property type="entry name" value="GroES-like"/>
    <property type="match status" value="1"/>
</dbReference>
<proteinExistence type="predicted"/>
<keyword evidence="2" id="KW-0560">Oxidoreductase</keyword>
<dbReference type="Gene3D" id="3.90.180.10">
    <property type="entry name" value="Medium-chain alcohol dehydrogenases, catalytic domain"/>
    <property type="match status" value="1"/>
</dbReference>
<dbReference type="PANTHER" id="PTHR48106:SF13">
    <property type="entry name" value="QUINONE OXIDOREDUCTASE-RELATED"/>
    <property type="match status" value="1"/>
</dbReference>
<sequence length="425" mass="46554">MSLHPFSFPIRTSVNNLTSNLIARSNHLNPPAIIVRSPGLQYQTPRATLLTRFASSSSSPQHTRNSHSIRRSCAAAPLENTFERIQLRQFVQRRYMSEIVPQTMKGVVIEKTGGVEVLDYRSDVQVPVPGEGEVLVKNEFVGVNYIDTYFRTGLYPSPKPEILGREAEGTVVSLGPSTNTSLKPNDRVVYLGTSAYAEYTVVPAAKVHTVPSELAPGIAAAAIIQGLTALTLIREAYHVQRDDWILVHAAAGGVGLWLCQLLRVVGAKVIATASSEEKLKLAKENGATVGINNKEEDIVKRVLEITGGEGVHAAFDSVGKDTFDGDLEVVRRKGTVVSFGNASGAVPPFAISKLAAKNLKVLRPTLFGYIATREEFERYTAELFDFIIKDKLNVRIHEIYPLEEVRRAHTDIEGRGTMGKLLLKV</sequence>
<dbReference type="Gene3D" id="3.40.50.720">
    <property type="entry name" value="NAD(P)-binding Rossmann-like Domain"/>
    <property type="match status" value="1"/>
</dbReference>
<dbReference type="CDD" id="cd05286">
    <property type="entry name" value="QOR2"/>
    <property type="match status" value="1"/>
</dbReference>
<keyword evidence="5" id="KW-1185">Reference proteome</keyword>
<dbReference type="GeneID" id="62238823"/>
<dbReference type="EMBL" id="RCSX01000057">
    <property type="protein sequence ID" value="KAF7910520.1"/>
    <property type="molecule type" value="Genomic_DNA"/>
</dbReference>
<dbReference type="Proteomes" id="UP000783213">
    <property type="component" value="Unassembled WGS sequence"/>
</dbReference>
<evidence type="ECO:0000256" key="1">
    <source>
        <dbReference type="ARBA" id="ARBA00022857"/>
    </source>
</evidence>
<dbReference type="Pfam" id="PF00107">
    <property type="entry name" value="ADH_zinc_N"/>
    <property type="match status" value="1"/>
</dbReference>
<dbReference type="InterPro" id="IPR011032">
    <property type="entry name" value="GroES-like_sf"/>
</dbReference>
<evidence type="ECO:0000259" key="3">
    <source>
        <dbReference type="SMART" id="SM00829"/>
    </source>
</evidence>
<dbReference type="PANTHER" id="PTHR48106">
    <property type="entry name" value="QUINONE OXIDOREDUCTASE PIG3-RELATED"/>
    <property type="match status" value="1"/>
</dbReference>
<gene>
    <name evidence="4" type="ORF">EAE98_012052</name>
</gene>
<dbReference type="InterPro" id="IPR020843">
    <property type="entry name" value="ER"/>
</dbReference>
<dbReference type="SMART" id="SM00829">
    <property type="entry name" value="PKS_ER"/>
    <property type="match status" value="1"/>
</dbReference>
<dbReference type="SUPFAM" id="SSF51735">
    <property type="entry name" value="NAD(P)-binding Rossmann-fold domains"/>
    <property type="match status" value="1"/>
</dbReference>
<dbReference type="InterPro" id="IPR047618">
    <property type="entry name" value="QOR-like"/>
</dbReference>
<dbReference type="InterPro" id="IPR013154">
    <property type="entry name" value="ADH-like_N"/>
</dbReference>
<reference evidence="4 5" key="1">
    <citation type="journal article" date="2020" name="Genome Biol. Evol.">
        <title>Comparative genomics of Sclerotiniaceae.</title>
        <authorList>
            <person name="Valero Jimenez C.A."/>
            <person name="Steentjes M."/>
            <person name="Scholten O.E."/>
            <person name="Van Kan J.A.L."/>
        </authorList>
    </citation>
    <scope>NUCLEOTIDE SEQUENCE [LARGE SCALE GENOMIC DNA]</scope>
    <source>
        <strain evidence="4 5">B1</strain>
    </source>
</reference>
<evidence type="ECO:0000256" key="2">
    <source>
        <dbReference type="ARBA" id="ARBA00023002"/>
    </source>
</evidence>
<keyword evidence="1" id="KW-0521">NADP</keyword>
<dbReference type="Pfam" id="PF08240">
    <property type="entry name" value="ADH_N"/>
    <property type="match status" value="1"/>
</dbReference>
<dbReference type="InterPro" id="IPR013149">
    <property type="entry name" value="ADH-like_C"/>
</dbReference>
<dbReference type="InterPro" id="IPR002364">
    <property type="entry name" value="Quin_OxRdtase/zeta-crystal_CS"/>
</dbReference>
<dbReference type="PROSITE" id="PS01162">
    <property type="entry name" value="QOR_ZETA_CRYSTAL"/>
    <property type="match status" value="1"/>
</dbReference>
<protein>
    <recommendedName>
        <fullName evidence="3">Enoyl reductase (ER) domain-containing protein</fullName>
    </recommendedName>
</protein>
<dbReference type="InterPro" id="IPR036291">
    <property type="entry name" value="NAD(P)-bd_dom_sf"/>
</dbReference>
<feature type="domain" description="Enoyl reductase (ER)" evidence="3">
    <location>
        <begin position="113"/>
        <end position="423"/>
    </location>
</feature>
<evidence type="ECO:0000313" key="4">
    <source>
        <dbReference type="EMBL" id="KAF7910520.1"/>
    </source>
</evidence>
<organism evidence="4 5">
    <name type="scientific">Botrytis deweyae</name>
    <dbReference type="NCBI Taxonomy" id="2478750"/>
    <lineage>
        <taxon>Eukaryota</taxon>
        <taxon>Fungi</taxon>
        <taxon>Dikarya</taxon>
        <taxon>Ascomycota</taxon>
        <taxon>Pezizomycotina</taxon>
        <taxon>Leotiomycetes</taxon>
        <taxon>Helotiales</taxon>
        <taxon>Sclerotiniaceae</taxon>
        <taxon>Botrytis</taxon>
    </lineage>
</organism>
<accession>A0ABQ7I4B2</accession>
<dbReference type="RefSeq" id="XP_038803992.1">
    <property type="nucleotide sequence ID" value="XM_038959676.1"/>
</dbReference>